<dbReference type="RefSeq" id="WP_092221316.1">
    <property type="nucleotide sequence ID" value="NZ_FNJI01000008.1"/>
</dbReference>
<dbReference type="GO" id="GO:0016998">
    <property type="term" value="P:cell wall macromolecule catabolic process"/>
    <property type="evidence" value="ECO:0007669"/>
    <property type="project" value="InterPro"/>
</dbReference>
<dbReference type="InterPro" id="IPR023347">
    <property type="entry name" value="Lysozyme_dom_sf"/>
</dbReference>
<proteinExistence type="inferred from homology"/>
<protein>
    <recommendedName>
        <fullName evidence="3">Lysozyme</fullName>
        <ecNumber evidence="3">3.2.1.17</ecNumber>
    </recommendedName>
</protein>
<comment type="similarity">
    <text evidence="3">Belongs to the glycosyl hydrolase 24 family.</text>
</comment>
<keyword evidence="5" id="KW-1185">Reference proteome</keyword>
<dbReference type="InterPro" id="IPR052619">
    <property type="entry name" value="Phage_lysozyme-like"/>
</dbReference>
<evidence type="ECO:0000313" key="4">
    <source>
        <dbReference type="EMBL" id="SDO96170.1"/>
    </source>
</evidence>
<keyword evidence="3" id="KW-0378">Hydrolase</keyword>
<evidence type="ECO:0000256" key="2">
    <source>
        <dbReference type="ARBA" id="ARBA00022638"/>
    </source>
</evidence>
<evidence type="ECO:0000313" key="5">
    <source>
        <dbReference type="Proteomes" id="UP000199073"/>
    </source>
</evidence>
<comment type="catalytic activity">
    <reaction evidence="3">
        <text>Hydrolysis of (1-&gt;4)-beta-linkages between N-acetylmuramic acid and N-acetyl-D-glucosamine residues in a peptidoglycan and between N-acetyl-D-glucosamine residues in chitodextrins.</text>
        <dbReference type="EC" id="3.2.1.17"/>
    </reaction>
</comment>
<dbReference type="PANTHER" id="PTHR37406:SF1">
    <property type="entry name" value="T4-TYPE LYSOZYME 1-RELATED"/>
    <property type="match status" value="1"/>
</dbReference>
<dbReference type="AlphaFoldDB" id="A0A1H0NUV5"/>
<dbReference type="GO" id="GO:0042742">
    <property type="term" value="P:defense response to bacterium"/>
    <property type="evidence" value="ECO:0007669"/>
    <property type="project" value="UniProtKB-KW"/>
</dbReference>
<dbReference type="InterPro" id="IPR023346">
    <property type="entry name" value="Lysozyme-like_dom_sf"/>
</dbReference>
<dbReference type="GO" id="GO:0003796">
    <property type="term" value="F:lysozyme activity"/>
    <property type="evidence" value="ECO:0007669"/>
    <property type="project" value="UniProtKB-EC"/>
</dbReference>
<dbReference type="Pfam" id="PF00959">
    <property type="entry name" value="Phage_lysozyme"/>
    <property type="match status" value="1"/>
</dbReference>
<dbReference type="SUPFAM" id="SSF53955">
    <property type="entry name" value="Lysozyme-like"/>
    <property type="match status" value="1"/>
</dbReference>
<gene>
    <name evidence="4" type="ORF">SAMN05660330_01445</name>
</gene>
<keyword evidence="3" id="KW-0326">Glycosidase</keyword>
<organism evidence="4 5">
    <name type="scientific">Desulforhopalus singaporensis</name>
    <dbReference type="NCBI Taxonomy" id="91360"/>
    <lineage>
        <taxon>Bacteria</taxon>
        <taxon>Pseudomonadati</taxon>
        <taxon>Thermodesulfobacteriota</taxon>
        <taxon>Desulfobulbia</taxon>
        <taxon>Desulfobulbales</taxon>
        <taxon>Desulfocapsaceae</taxon>
        <taxon>Desulforhopalus</taxon>
    </lineage>
</organism>
<dbReference type="Gene3D" id="1.10.530.40">
    <property type="match status" value="2"/>
</dbReference>
<dbReference type="EMBL" id="FNJI01000008">
    <property type="protein sequence ID" value="SDO96170.1"/>
    <property type="molecule type" value="Genomic_DNA"/>
</dbReference>
<evidence type="ECO:0000256" key="1">
    <source>
        <dbReference type="ARBA" id="ARBA00022529"/>
    </source>
</evidence>
<dbReference type="EC" id="3.2.1.17" evidence="3"/>
<accession>A0A1H0NUV5</accession>
<sequence length="126" mass="14552">MDLIDELKRHEGFSPRPYLCPAGVLTIGYGFTYLTEEEAHMILKTRVKRLHNQLLPSMKNLSPARQEVLVNMSFNLGVEGLFKFRRMWAAIRAHNFDLAADEMLDSKWARQVGSRAEELSEKMRKG</sequence>
<dbReference type="OrthoDB" id="5323745at2"/>
<dbReference type="Proteomes" id="UP000199073">
    <property type="component" value="Unassembled WGS sequence"/>
</dbReference>
<evidence type="ECO:0000256" key="3">
    <source>
        <dbReference type="RuleBase" id="RU003788"/>
    </source>
</evidence>
<dbReference type="GO" id="GO:0009253">
    <property type="term" value="P:peptidoglycan catabolic process"/>
    <property type="evidence" value="ECO:0007669"/>
    <property type="project" value="InterPro"/>
</dbReference>
<dbReference type="STRING" id="91360.SAMN05660330_01445"/>
<dbReference type="GO" id="GO:0031640">
    <property type="term" value="P:killing of cells of another organism"/>
    <property type="evidence" value="ECO:0007669"/>
    <property type="project" value="UniProtKB-KW"/>
</dbReference>
<name>A0A1H0NUV5_9BACT</name>
<dbReference type="PANTHER" id="PTHR37406">
    <property type="entry name" value="T4-TYPE LYSOZYME 1-RELATED"/>
    <property type="match status" value="1"/>
</dbReference>
<keyword evidence="1 3" id="KW-0929">Antimicrobial</keyword>
<dbReference type="InterPro" id="IPR002196">
    <property type="entry name" value="Glyco_hydro_24"/>
</dbReference>
<keyword evidence="2 3" id="KW-0081">Bacteriolytic enzyme</keyword>
<reference evidence="4 5" key="1">
    <citation type="submission" date="2016-10" db="EMBL/GenBank/DDBJ databases">
        <authorList>
            <person name="de Groot N.N."/>
        </authorList>
    </citation>
    <scope>NUCLEOTIDE SEQUENCE [LARGE SCALE GENOMIC DNA]</scope>
    <source>
        <strain evidence="4 5">DSM 12130</strain>
    </source>
</reference>